<feature type="compositionally biased region" description="Basic and acidic residues" evidence="1">
    <location>
        <begin position="227"/>
        <end position="237"/>
    </location>
</feature>
<keyword evidence="3" id="KW-1185">Reference proteome</keyword>
<dbReference type="AlphaFoldDB" id="A0A0N0XZX0"/>
<organism evidence="2 3">
    <name type="scientific">Streptomyces chattanoogensis</name>
    <dbReference type="NCBI Taxonomy" id="66876"/>
    <lineage>
        <taxon>Bacteria</taxon>
        <taxon>Bacillati</taxon>
        <taxon>Actinomycetota</taxon>
        <taxon>Actinomycetes</taxon>
        <taxon>Kitasatosporales</taxon>
        <taxon>Streptomycetaceae</taxon>
        <taxon>Streptomyces</taxon>
    </lineage>
</organism>
<sequence length="247" mass="26767">MTHLELPLTPLHEIDLVEVPRLQLPAPQHRIEGRVSLSTAVVHPLTAEEAAAGEADWLGFLTAEASHSDYLLLSLTCAFRPSANGDPFADAAVGVLLESPGEPAERQPIAWSISPKKRSHPVERATTIGLSAKLAIVESTLEITPGQGREDLFVIGMGERDSDPEWRVQATRRHPLIGDETFTLIVKAAAGAPVQAHVTVAATIKHRRFGLTPYRADLPATLRTIDLRRQTDRRDRNTTAAVPTSGA</sequence>
<name>A0A0N0XZX0_9ACTN</name>
<comment type="caution">
    <text evidence="2">The sequence shown here is derived from an EMBL/GenBank/DDBJ whole genome shotgun (WGS) entry which is preliminary data.</text>
</comment>
<dbReference type="PATRIC" id="fig|66876.3.peg.2818"/>
<accession>A0A0N0XZX0</accession>
<feature type="region of interest" description="Disordered" evidence="1">
    <location>
        <begin position="227"/>
        <end position="247"/>
    </location>
</feature>
<dbReference type="EMBL" id="LGKG01000101">
    <property type="protein sequence ID" value="KPC64375.1"/>
    <property type="molecule type" value="Genomic_DNA"/>
</dbReference>
<gene>
    <name evidence="2" type="ORF">ADL29_12795</name>
</gene>
<dbReference type="Proteomes" id="UP000037982">
    <property type="component" value="Unassembled WGS sequence"/>
</dbReference>
<proteinExistence type="predicted"/>
<evidence type="ECO:0000313" key="3">
    <source>
        <dbReference type="Proteomes" id="UP000037982"/>
    </source>
</evidence>
<evidence type="ECO:0000256" key="1">
    <source>
        <dbReference type="SAM" id="MobiDB-lite"/>
    </source>
</evidence>
<reference evidence="3" key="1">
    <citation type="submission" date="2015-07" db="EMBL/GenBank/DDBJ databases">
        <authorList>
            <person name="Ju K.-S."/>
            <person name="Doroghazi J.R."/>
            <person name="Metcalf W.W."/>
        </authorList>
    </citation>
    <scope>NUCLEOTIDE SEQUENCE [LARGE SCALE GENOMIC DNA]</scope>
    <source>
        <strain evidence="3">NRRL ISP-5002</strain>
    </source>
</reference>
<protein>
    <submittedName>
        <fullName evidence="2">Uncharacterized protein</fullName>
    </submittedName>
</protein>
<evidence type="ECO:0000313" key="2">
    <source>
        <dbReference type="EMBL" id="KPC64375.1"/>
    </source>
</evidence>
<dbReference type="RefSeq" id="WP_053923780.1">
    <property type="nucleotide sequence ID" value="NZ_LGKG01000101.1"/>
</dbReference>